<dbReference type="EMBL" id="JAVRJZ010000017">
    <property type="protein sequence ID" value="KAK2709654.1"/>
    <property type="molecule type" value="Genomic_DNA"/>
</dbReference>
<organism evidence="2 3">
    <name type="scientific">Artemia franciscana</name>
    <name type="common">Brine shrimp</name>
    <name type="synonym">Artemia sanfranciscana</name>
    <dbReference type="NCBI Taxonomy" id="6661"/>
    <lineage>
        <taxon>Eukaryota</taxon>
        <taxon>Metazoa</taxon>
        <taxon>Ecdysozoa</taxon>
        <taxon>Arthropoda</taxon>
        <taxon>Crustacea</taxon>
        <taxon>Branchiopoda</taxon>
        <taxon>Anostraca</taxon>
        <taxon>Artemiidae</taxon>
        <taxon>Artemia</taxon>
    </lineage>
</organism>
<evidence type="ECO:0000256" key="1">
    <source>
        <dbReference type="SAM" id="MobiDB-lite"/>
    </source>
</evidence>
<feature type="region of interest" description="Disordered" evidence="1">
    <location>
        <begin position="26"/>
        <end position="70"/>
    </location>
</feature>
<evidence type="ECO:0000313" key="2">
    <source>
        <dbReference type="EMBL" id="KAK2709654.1"/>
    </source>
</evidence>
<proteinExistence type="predicted"/>
<name>A0AA88HG23_ARTSF</name>
<keyword evidence="3" id="KW-1185">Reference proteome</keyword>
<dbReference type="Proteomes" id="UP001187531">
    <property type="component" value="Unassembled WGS sequence"/>
</dbReference>
<reference evidence="2" key="1">
    <citation type="submission" date="2023-07" db="EMBL/GenBank/DDBJ databases">
        <title>Chromosome-level genome assembly of Artemia franciscana.</title>
        <authorList>
            <person name="Jo E."/>
        </authorList>
    </citation>
    <scope>NUCLEOTIDE SEQUENCE</scope>
    <source>
        <tissue evidence="2">Whole body</tissue>
    </source>
</reference>
<sequence>MEKSLSGLYYIQSTKSNKFRVMAEGIGDGSDFESSSSDSDNEPGELLAGTVDVADKTGGDTKHKRKKAVPKKREFEGVAYTSDTGSSSSESELEELVVGTVGDVDKRKTGTGSKRKRTQVVPKIRSLLCSWEQDEKLKHFVFQSGDTMIHTLITSFRSTLKAIMRCFVKLEILNRSEAFELPLEPRNYKGVKDVLCGPKTEAYLNEEGASVKSVIQRFY</sequence>
<dbReference type="AlphaFoldDB" id="A0AA88HG23"/>
<comment type="caution">
    <text evidence="2">The sequence shown here is derived from an EMBL/GenBank/DDBJ whole genome shotgun (WGS) entry which is preliminary data.</text>
</comment>
<gene>
    <name evidence="2" type="ORF">QYM36_013357</name>
</gene>
<protein>
    <submittedName>
        <fullName evidence="2">Uncharacterized protein</fullName>
    </submittedName>
</protein>
<accession>A0AA88HG23</accession>
<evidence type="ECO:0000313" key="3">
    <source>
        <dbReference type="Proteomes" id="UP001187531"/>
    </source>
</evidence>